<feature type="compositionally biased region" description="Basic and acidic residues" evidence="1">
    <location>
        <begin position="113"/>
        <end position="126"/>
    </location>
</feature>
<feature type="compositionally biased region" description="Basic and acidic residues" evidence="1">
    <location>
        <begin position="11"/>
        <end position="20"/>
    </location>
</feature>
<keyword evidence="3" id="KW-1185">Reference proteome</keyword>
<feature type="compositionally biased region" description="Polar residues" evidence="1">
    <location>
        <begin position="77"/>
        <end position="88"/>
    </location>
</feature>
<proteinExistence type="predicted"/>
<dbReference type="Proteomes" id="UP001497623">
    <property type="component" value="Unassembled WGS sequence"/>
</dbReference>
<dbReference type="EMBL" id="CAXKWB010054408">
    <property type="protein sequence ID" value="CAL4175797.1"/>
    <property type="molecule type" value="Genomic_DNA"/>
</dbReference>
<gene>
    <name evidence="2" type="ORF">MNOR_LOCUS34679</name>
</gene>
<feature type="compositionally biased region" description="Gly residues" evidence="1">
    <location>
        <begin position="36"/>
        <end position="45"/>
    </location>
</feature>
<feature type="non-terminal residue" evidence="2">
    <location>
        <position position="1"/>
    </location>
</feature>
<feature type="non-terminal residue" evidence="2">
    <location>
        <position position="126"/>
    </location>
</feature>
<accession>A0AAV2SDB4</accession>
<evidence type="ECO:0000256" key="1">
    <source>
        <dbReference type="SAM" id="MobiDB-lite"/>
    </source>
</evidence>
<evidence type="ECO:0000313" key="2">
    <source>
        <dbReference type="EMBL" id="CAL4175797.1"/>
    </source>
</evidence>
<dbReference type="AlphaFoldDB" id="A0AAV2SDB4"/>
<reference evidence="2 3" key="1">
    <citation type="submission" date="2024-05" db="EMBL/GenBank/DDBJ databases">
        <authorList>
            <person name="Wallberg A."/>
        </authorList>
    </citation>
    <scope>NUCLEOTIDE SEQUENCE [LARGE SCALE GENOMIC DNA]</scope>
</reference>
<feature type="region of interest" description="Disordered" evidence="1">
    <location>
        <begin position="1"/>
        <end position="126"/>
    </location>
</feature>
<name>A0AAV2SDB4_MEGNR</name>
<evidence type="ECO:0000313" key="3">
    <source>
        <dbReference type="Proteomes" id="UP001497623"/>
    </source>
</evidence>
<feature type="compositionally biased region" description="Low complexity" evidence="1">
    <location>
        <begin position="92"/>
        <end position="112"/>
    </location>
</feature>
<comment type="caution">
    <text evidence="2">The sequence shown here is derived from an EMBL/GenBank/DDBJ whole genome shotgun (WGS) entry which is preliminary data.</text>
</comment>
<sequence>GGSEDDSTAEELPKPEEQRMPYRNPYRGVGSSNRFRGGGGGGGDGYRNSLNSASPSYDPSDVYKSMTMNLENHKNNYDSLGSSTNRAGYTSGGSSSSNKYSSSSGSSSSSLNSRDDYGYDDLASKG</sequence>
<protein>
    <submittedName>
        <fullName evidence="2">Uncharacterized protein</fullName>
    </submittedName>
</protein>
<organism evidence="2 3">
    <name type="scientific">Meganyctiphanes norvegica</name>
    <name type="common">Northern krill</name>
    <name type="synonym">Thysanopoda norvegica</name>
    <dbReference type="NCBI Taxonomy" id="48144"/>
    <lineage>
        <taxon>Eukaryota</taxon>
        <taxon>Metazoa</taxon>
        <taxon>Ecdysozoa</taxon>
        <taxon>Arthropoda</taxon>
        <taxon>Crustacea</taxon>
        <taxon>Multicrustacea</taxon>
        <taxon>Malacostraca</taxon>
        <taxon>Eumalacostraca</taxon>
        <taxon>Eucarida</taxon>
        <taxon>Euphausiacea</taxon>
        <taxon>Euphausiidae</taxon>
        <taxon>Meganyctiphanes</taxon>
    </lineage>
</organism>